<evidence type="ECO:0000313" key="2">
    <source>
        <dbReference type="Proteomes" id="UP000887013"/>
    </source>
</evidence>
<organism evidence="1 2">
    <name type="scientific">Nephila pilipes</name>
    <name type="common">Giant wood spider</name>
    <name type="synonym">Nephila maculata</name>
    <dbReference type="NCBI Taxonomy" id="299642"/>
    <lineage>
        <taxon>Eukaryota</taxon>
        <taxon>Metazoa</taxon>
        <taxon>Ecdysozoa</taxon>
        <taxon>Arthropoda</taxon>
        <taxon>Chelicerata</taxon>
        <taxon>Arachnida</taxon>
        <taxon>Araneae</taxon>
        <taxon>Araneomorphae</taxon>
        <taxon>Entelegynae</taxon>
        <taxon>Araneoidea</taxon>
        <taxon>Nephilidae</taxon>
        <taxon>Nephila</taxon>
    </lineage>
</organism>
<reference evidence="1" key="1">
    <citation type="submission" date="2020-08" db="EMBL/GenBank/DDBJ databases">
        <title>Multicomponent nature underlies the extraordinary mechanical properties of spider dragline silk.</title>
        <authorList>
            <person name="Kono N."/>
            <person name="Nakamura H."/>
            <person name="Mori M."/>
            <person name="Yoshida Y."/>
            <person name="Ohtoshi R."/>
            <person name="Malay A.D."/>
            <person name="Moran D.A.P."/>
            <person name="Tomita M."/>
            <person name="Numata K."/>
            <person name="Arakawa K."/>
        </authorList>
    </citation>
    <scope>NUCLEOTIDE SEQUENCE</scope>
</reference>
<accession>A0A8X6P2B9</accession>
<dbReference type="EMBL" id="BMAW01064915">
    <property type="protein sequence ID" value="GFT47779.1"/>
    <property type="molecule type" value="Genomic_DNA"/>
</dbReference>
<dbReference type="AlphaFoldDB" id="A0A8X6P2B9"/>
<feature type="non-terminal residue" evidence="1">
    <location>
        <position position="1"/>
    </location>
</feature>
<gene>
    <name evidence="1" type="ORF">NPIL_430511</name>
</gene>
<proteinExistence type="predicted"/>
<name>A0A8X6P2B9_NEPPI</name>
<comment type="caution">
    <text evidence="1">The sequence shown here is derived from an EMBL/GenBank/DDBJ whole genome shotgun (WGS) entry which is preliminary data.</text>
</comment>
<sequence>IKDLMWLIILFFQPLVRNPYQSLYPLFLSWLPVNE</sequence>
<dbReference type="Proteomes" id="UP000887013">
    <property type="component" value="Unassembled WGS sequence"/>
</dbReference>
<keyword evidence="2" id="KW-1185">Reference proteome</keyword>
<protein>
    <submittedName>
        <fullName evidence="1">Uncharacterized protein</fullName>
    </submittedName>
</protein>
<evidence type="ECO:0000313" key="1">
    <source>
        <dbReference type="EMBL" id="GFT47779.1"/>
    </source>
</evidence>